<proteinExistence type="predicted"/>
<dbReference type="EMBL" id="RHFK02000004">
    <property type="protein sequence ID" value="TWW77008.1"/>
    <property type="molecule type" value="Genomic_DNA"/>
</dbReference>
<evidence type="ECO:0000313" key="2">
    <source>
        <dbReference type="Proteomes" id="UP000324091"/>
    </source>
</evidence>
<dbReference type="Proteomes" id="UP000324091">
    <property type="component" value="Chromosome 12"/>
</dbReference>
<gene>
    <name evidence="1" type="ORF">D4764_12G0003980</name>
</gene>
<accession>A0A5C6PEE4</accession>
<sequence>MIGTQDRTCRPLSEAVFGDSKELCGRSTMALSA</sequence>
<evidence type="ECO:0000313" key="1">
    <source>
        <dbReference type="EMBL" id="TWW77008.1"/>
    </source>
</evidence>
<reference evidence="1 2" key="1">
    <citation type="submission" date="2019-04" db="EMBL/GenBank/DDBJ databases">
        <title>Chromosome genome assembly for Takifugu flavidus.</title>
        <authorList>
            <person name="Xiao S."/>
        </authorList>
    </citation>
    <scope>NUCLEOTIDE SEQUENCE [LARGE SCALE GENOMIC DNA]</scope>
    <source>
        <strain evidence="1">HTHZ2018</strain>
        <tissue evidence="1">Muscle</tissue>
    </source>
</reference>
<dbReference type="AlphaFoldDB" id="A0A5C6PEE4"/>
<comment type="caution">
    <text evidence="1">The sequence shown here is derived from an EMBL/GenBank/DDBJ whole genome shotgun (WGS) entry which is preliminary data.</text>
</comment>
<protein>
    <submittedName>
        <fullName evidence="1">Uncharacterized protein</fullName>
    </submittedName>
</protein>
<organism evidence="1 2">
    <name type="scientific">Takifugu flavidus</name>
    <name type="common">sansaifugu</name>
    <dbReference type="NCBI Taxonomy" id="433684"/>
    <lineage>
        <taxon>Eukaryota</taxon>
        <taxon>Metazoa</taxon>
        <taxon>Chordata</taxon>
        <taxon>Craniata</taxon>
        <taxon>Vertebrata</taxon>
        <taxon>Euteleostomi</taxon>
        <taxon>Actinopterygii</taxon>
        <taxon>Neopterygii</taxon>
        <taxon>Teleostei</taxon>
        <taxon>Neoteleostei</taxon>
        <taxon>Acanthomorphata</taxon>
        <taxon>Eupercaria</taxon>
        <taxon>Tetraodontiformes</taxon>
        <taxon>Tetradontoidea</taxon>
        <taxon>Tetraodontidae</taxon>
        <taxon>Takifugu</taxon>
    </lineage>
</organism>
<keyword evidence="2" id="KW-1185">Reference proteome</keyword>
<name>A0A5C6PEE4_9TELE</name>